<dbReference type="Proteomes" id="UP000315349">
    <property type="component" value="Chromosome"/>
</dbReference>
<organism evidence="1 2">
    <name type="scientific">Planctopirus ephydatiae</name>
    <dbReference type="NCBI Taxonomy" id="2528019"/>
    <lineage>
        <taxon>Bacteria</taxon>
        <taxon>Pseudomonadati</taxon>
        <taxon>Planctomycetota</taxon>
        <taxon>Planctomycetia</taxon>
        <taxon>Planctomycetales</taxon>
        <taxon>Planctomycetaceae</taxon>
        <taxon>Planctopirus</taxon>
    </lineage>
</organism>
<keyword evidence="2" id="KW-1185">Reference proteome</keyword>
<accession>A0A518GSJ0</accession>
<gene>
    <name evidence="1" type="ORF">Spb1_34990</name>
</gene>
<name>A0A518GSJ0_9PLAN</name>
<evidence type="ECO:0000313" key="1">
    <source>
        <dbReference type="EMBL" id="QDV31554.1"/>
    </source>
</evidence>
<dbReference type="KEGG" id="peh:Spb1_34990"/>
<reference evidence="1 2" key="1">
    <citation type="submission" date="2019-02" db="EMBL/GenBank/DDBJ databases">
        <title>Deep-cultivation of Planctomycetes and their phenomic and genomic characterization uncovers novel biology.</title>
        <authorList>
            <person name="Wiegand S."/>
            <person name="Jogler M."/>
            <person name="Boedeker C."/>
            <person name="Pinto D."/>
            <person name="Vollmers J."/>
            <person name="Rivas-Marin E."/>
            <person name="Kohn T."/>
            <person name="Peeters S.H."/>
            <person name="Heuer A."/>
            <person name="Rast P."/>
            <person name="Oberbeckmann S."/>
            <person name="Bunk B."/>
            <person name="Jeske O."/>
            <person name="Meyerdierks A."/>
            <person name="Storesund J.E."/>
            <person name="Kallscheuer N."/>
            <person name="Luecker S."/>
            <person name="Lage O.M."/>
            <person name="Pohl T."/>
            <person name="Merkel B.J."/>
            <person name="Hornburger P."/>
            <person name="Mueller R.-W."/>
            <person name="Bruemmer F."/>
            <person name="Labrenz M."/>
            <person name="Spormann A.M."/>
            <person name="Op den Camp H."/>
            <person name="Overmann J."/>
            <person name="Amann R."/>
            <person name="Jetten M.S.M."/>
            <person name="Mascher T."/>
            <person name="Medema M.H."/>
            <person name="Devos D.P."/>
            <person name="Kaster A.-K."/>
            <person name="Ovreas L."/>
            <person name="Rohde M."/>
            <person name="Galperin M.Y."/>
            <person name="Jogler C."/>
        </authorList>
    </citation>
    <scope>NUCLEOTIDE SEQUENCE [LARGE SCALE GENOMIC DNA]</scope>
    <source>
        <strain evidence="1 2">Spb1</strain>
    </source>
</reference>
<sequence>MHDLELVRPFRVQKVEKSARWQLTFEFRKKWILFTLLCFPKIICALRACEACLLGAASMALKTVLNPGIRI</sequence>
<dbReference type="AlphaFoldDB" id="A0A518GSJ0"/>
<dbReference type="EMBL" id="CP036299">
    <property type="protein sequence ID" value="QDV31554.1"/>
    <property type="molecule type" value="Genomic_DNA"/>
</dbReference>
<evidence type="ECO:0000313" key="2">
    <source>
        <dbReference type="Proteomes" id="UP000315349"/>
    </source>
</evidence>
<proteinExistence type="predicted"/>
<protein>
    <submittedName>
        <fullName evidence="1">Uncharacterized protein</fullName>
    </submittedName>
</protein>